<feature type="compositionally biased region" description="Polar residues" evidence="1">
    <location>
        <begin position="14"/>
        <end position="56"/>
    </location>
</feature>
<accession>A0ABR8XT11</accession>
<dbReference type="RefSeq" id="WP_191705559.1">
    <property type="nucleotide sequence ID" value="NZ_JACSPW010000044.1"/>
</dbReference>
<comment type="caution">
    <text evidence="2">The sequence shown here is derived from an EMBL/GenBank/DDBJ whole genome shotgun (WGS) entry which is preliminary data.</text>
</comment>
<protein>
    <recommendedName>
        <fullName evidence="4">YuzL family protein</fullName>
    </recommendedName>
</protein>
<sequence>MKHSVKLGAKAVSGATSGSKATNKTVNLAKSPTPKNTTKQQAPLSPAKTNQNTNGKGNVPKGYYQDVNGK</sequence>
<dbReference type="EMBL" id="JACSPW010000044">
    <property type="protein sequence ID" value="MBD8035084.1"/>
    <property type="molecule type" value="Genomic_DNA"/>
</dbReference>
<evidence type="ECO:0000313" key="2">
    <source>
        <dbReference type="EMBL" id="MBD8035084.1"/>
    </source>
</evidence>
<keyword evidence="3" id="KW-1185">Reference proteome</keyword>
<reference evidence="2 3" key="1">
    <citation type="submission" date="2020-08" db="EMBL/GenBank/DDBJ databases">
        <title>A Genomic Blueprint of the Chicken Gut Microbiome.</title>
        <authorList>
            <person name="Gilroy R."/>
            <person name="Ravi A."/>
            <person name="Getino M."/>
            <person name="Pursley I."/>
            <person name="Horton D.L."/>
            <person name="Alikhan N.-F."/>
            <person name="Baker D."/>
            <person name="Gharbi K."/>
            <person name="Hall N."/>
            <person name="Watson M."/>
            <person name="Adriaenssens E.M."/>
            <person name="Foster-Nyarko E."/>
            <person name="Jarju S."/>
            <person name="Secka A."/>
            <person name="Antonio M."/>
            <person name="Oren A."/>
            <person name="Chaudhuri R."/>
            <person name="La Ragione R.M."/>
            <person name="Hildebrand F."/>
            <person name="Pallen M.J."/>
        </authorList>
    </citation>
    <scope>NUCLEOTIDE SEQUENCE [LARGE SCALE GENOMIC DNA]</scope>
    <source>
        <strain evidence="2 3">Sa1YVA6</strain>
    </source>
</reference>
<evidence type="ECO:0000313" key="3">
    <source>
        <dbReference type="Proteomes" id="UP000600565"/>
    </source>
</evidence>
<proteinExistence type="predicted"/>
<dbReference type="Proteomes" id="UP000600565">
    <property type="component" value="Unassembled WGS sequence"/>
</dbReference>
<gene>
    <name evidence="2" type="ORF">H9632_18685</name>
</gene>
<evidence type="ECO:0008006" key="4">
    <source>
        <dbReference type="Google" id="ProtNLM"/>
    </source>
</evidence>
<evidence type="ECO:0000256" key="1">
    <source>
        <dbReference type="SAM" id="MobiDB-lite"/>
    </source>
</evidence>
<organism evidence="2 3">
    <name type="scientific">Solibacillus merdavium</name>
    <dbReference type="NCBI Taxonomy" id="2762218"/>
    <lineage>
        <taxon>Bacteria</taxon>
        <taxon>Bacillati</taxon>
        <taxon>Bacillota</taxon>
        <taxon>Bacilli</taxon>
        <taxon>Bacillales</taxon>
        <taxon>Caryophanaceae</taxon>
        <taxon>Solibacillus</taxon>
    </lineage>
</organism>
<feature type="region of interest" description="Disordered" evidence="1">
    <location>
        <begin position="1"/>
        <end position="70"/>
    </location>
</feature>
<name>A0ABR8XT11_9BACL</name>